<dbReference type="AlphaFoldDB" id="A0A8H6XPZ8"/>
<evidence type="ECO:0008006" key="3">
    <source>
        <dbReference type="Google" id="ProtNLM"/>
    </source>
</evidence>
<organism evidence="1 2">
    <name type="scientific">Mycena sanguinolenta</name>
    <dbReference type="NCBI Taxonomy" id="230812"/>
    <lineage>
        <taxon>Eukaryota</taxon>
        <taxon>Fungi</taxon>
        <taxon>Dikarya</taxon>
        <taxon>Basidiomycota</taxon>
        <taxon>Agaricomycotina</taxon>
        <taxon>Agaricomycetes</taxon>
        <taxon>Agaricomycetidae</taxon>
        <taxon>Agaricales</taxon>
        <taxon>Marasmiineae</taxon>
        <taxon>Mycenaceae</taxon>
        <taxon>Mycena</taxon>
    </lineage>
</organism>
<evidence type="ECO:0000313" key="2">
    <source>
        <dbReference type="Proteomes" id="UP000623467"/>
    </source>
</evidence>
<proteinExistence type="predicted"/>
<dbReference type="Proteomes" id="UP000623467">
    <property type="component" value="Unassembled WGS sequence"/>
</dbReference>
<sequence length="400" mass="44704">MLLSNSSLPVFPPELVDAIICEIDDLESLKACSLVALSWRSRSQRILFDTLTVTVENYAALFKLLTESPHIASYITHLILRMMYAAMPVRDIESIPQILDKLHNVRRCMLAGLQSRMHTVPVSVNSQIAFPPLVLDFLVRQQLRELSFICIHIPASALWYLLTTVPKLSFQESVVLPDIGAAETVVHTPVLRSLVLNSTKDIGQYVVRPQNMRCLAALRHLSLRSTDDEWAGQLIEAICGTLEHIHLYFADSKHPPRNLPQLPALRTLQLTFSSEVFVTASTIVIVNPEVISRTADILSSFIFPEMLPALAEVKIEQLSVGDIVFNPAPLLLPLSAVLDAALVAYLTPPSIHWFLDMNDKGIIFARFADTVRRGMPRAYTTGRLVMKTYAASKTPHFYIS</sequence>
<dbReference type="OrthoDB" id="2745898at2759"/>
<protein>
    <recommendedName>
        <fullName evidence="3">F-box domain-containing protein</fullName>
    </recommendedName>
</protein>
<name>A0A8H6XPZ8_9AGAR</name>
<keyword evidence="2" id="KW-1185">Reference proteome</keyword>
<gene>
    <name evidence="1" type="ORF">MSAN_01930900</name>
</gene>
<comment type="caution">
    <text evidence="1">The sequence shown here is derived from an EMBL/GenBank/DDBJ whole genome shotgun (WGS) entry which is preliminary data.</text>
</comment>
<dbReference type="EMBL" id="JACAZH010000021">
    <property type="protein sequence ID" value="KAF7344491.1"/>
    <property type="molecule type" value="Genomic_DNA"/>
</dbReference>
<reference evidence="1" key="1">
    <citation type="submission" date="2020-05" db="EMBL/GenBank/DDBJ databases">
        <title>Mycena genomes resolve the evolution of fungal bioluminescence.</title>
        <authorList>
            <person name="Tsai I.J."/>
        </authorList>
    </citation>
    <scope>NUCLEOTIDE SEQUENCE</scope>
    <source>
        <strain evidence="1">160909Yilan</strain>
    </source>
</reference>
<accession>A0A8H6XPZ8</accession>
<dbReference type="SUPFAM" id="SSF52047">
    <property type="entry name" value="RNI-like"/>
    <property type="match status" value="1"/>
</dbReference>
<evidence type="ECO:0000313" key="1">
    <source>
        <dbReference type="EMBL" id="KAF7344491.1"/>
    </source>
</evidence>